<feature type="transmembrane region" description="Helical" evidence="4">
    <location>
        <begin position="98"/>
        <end position="115"/>
    </location>
</feature>
<dbReference type="InterPro" id="IPR013120">
    <property type="entry name" value="FAR_NAD-bd"/>
</dbReference>
<comment type="caution">
    <text evidence="7">The sequence shown here is derived from an EMBL/GenBank/DDBJ whole genome shotgun (WGS) entry which is preliminary data.</text>
</comment>
<evidence type="ECO:0000256" key="3">
    <source>
        <dbReference type="ARBA" id="ARBA00023098"/>
    </source>
</evidence>
<proteinExistence type="inferred from homology"/>
<keyword evidence="8" id="KW-1185">Reference proteome</keyword>
<evidence type="ECO:0000256" key="2">
    <source>
        <dbReference type="ARBA" id="ARBA00022516"/>
    </source>
</evidence>
<name>A0A4C1Z9I8_EUMVA</name>
<evidence type="ECO:0000259" key="6">
    <source>
        <dbReference type="Pfam" id="PF07993"/>
    </source>
</evidence>
<dbReference type="EMBL" id="BGZK01001614">
    <property type="protein sequence ID" value="GBP83317.1"/>
    <property type="molecule type" value="Genomic_DNA"/>
</dbReference>
<dbReference type="GO" id="GO:0035336">
    <property type="term" value="P:long-chain fatty-acyl-CoA metabolic process"/>
    <property type="evidence" value="ECO:0007669"/>
    <property type="project" value="TreeGrafter"/>
</dbReference>
<dbReference type="CDD" id="cd09071">
    <property type="entry name" value="FAR_C"/>
    <property type="match status" value="1"/>
</dbReference>
<dbReference type="Pfam" id="PF07993">
    <property type="entry name" value="NAD_binding_4"/>
    <property type="match status" value="1"/>
</dbReference>
<evidence type="ECO:0000313" key="8">
    <source>
        <dbReference type="Proteomes" id="UP000299102"/>
    </source>
</evidence>
<protein>
    <recommendedName>
        <fullName evidence="4">Fatty acyl-CoA reductase</fullName>
        <ecNumber evidence="4">1.2.1.84</ecNumber>
    </recommendedName>
</protein>
<dbReference type="AlphaFoldDB" id="A0A4C1Z9I8"/>
<organism evidence="7 8">
    <name type="scientific">Eumeta variegata</name>
    <name type="common">Bagworm moth</name>
    <name type="synonym">Eumeta japonica</name>
    <dbReference type="NCBI Taxonomy" id="151549"/>
    <lineage>
        <taxon>Eukaryota</taxon>
        <taxon>Metazoa</taxon>
        <taxon>Ecdysozoa</taxon>
        <taxon>Arthropoda</taxon>
        <taxon>Hexapoda</taxon>
        <taxon>Insecta</taxon>
        <taxon>Pterygota</taxon>
        <taxon>Neoptera</taxon>
        <taxon>Endopterygota</taxon>
        <taxon>Lepidoptera</taxon>
        <taxon>Glossata</taxon>
        <taxon>Ditrysia</taxon>
        <taxon>Tineoidea</taxon>
        <taxon>Psychidae</taxon>
        <taxon>Oiketicinae</taxon>
        <taxon>Eumeta</taxon>
    </lineage>
</organism>
<dbReference type="GO" id="GO:0102965">
    <property type="term" value="F:alcohol-forming long-chain fatty acyl-CoA reductase activity"/>
    <property type="evidence" value="ECO:0007669"/>
    <property type="project" value="UniProtKB-EC"/>
</dbReference>
<evidence type="ECO:0000256" key="1">
    <source>
        <dbReference type="ARBA" id="ARBA00005928"/>
    </source>
</evidence>
<dbReference type="STRING" id="151549.A0A4C1Z9I8"/>
<accession>A0A4C1Z9I8</accession>
<dbReference type="EC" id="1.2.1.84" evidence="4"/>
<dbReference type="PANTHER" id="PTHR11011:SF60">
    <property type="entry name" value="FATTY ACYL-COA REDUCTASE-RELATED"/>
    <property type="match status" value="1"/>
</dbReference>
<evidence type="ECO:0000259" key="5">
    <source>
        <dbReference type="Pfam" id="PF03015"/>
    </source>
</evidence>
<dbReference type="GO" id="GO:0080019">
    <property type="term" value="F:alcohol-forming very long-chain fatty acyl-CoA reductase activity"/>
    <property type="evidence" value="ECO:0007669"/>
    <property type="project" value="InterPro"/>
</dbReference>
<feature type="domain" description="Thioester reductase (TE)" evidence="6">
    <location>
        <begin position="2"/>
        <end position="50"/>
    </location>
</feature>
<sequence length="264" mass="30524">MAEPIAGWIDNVYGPTGVVVGAAVGLLHSLQCDPEKVADLVPGDYVVNATIAAAWRTAKDYTGNHEAPPSDLDPPVYNFVSSVDKPLTWKKFMHLTEFYGLNCPTMHAVWYYILYLNPQKWLHTLVCLLLHWIPAYLVDSVLVLMGKKPMLVQAYRKIHKFSEVITYFSTQEWKFENANTKQLYETMRPADRDAFNFDLTRLTWSEYFSTYVKGVRTYLMKDPVETIPGATRKYYMFKCLHYVASCVFFYLLYKLLSFLLLSIF</sequence>
<dbReference type="Gene3D" id="3.40.50.720">
    <property type="entry name" value="NAD(P)-binding Rossmann-like Domain"/>
    <property type="match status" value="1"/>
</dbReference>
<keyword evidence="4" id="KW-0472">Membrane</keyword>
<reference evidence="7 8" key="1">
    <citation type="journal article" date="2019" name="Commun. Biol.">
        <title>The bagworm genome reveals a unique fibroin gene that provides high tensile strength.</title>
        <authorList>
            <person name="Kono N."/>
            <person name="Nakamura H."/>
            <person name="Ohtoshi R."/>
            <person name="Tomita M."/>
            <person name="Numata K."/>
            <person name="Arakawa K."/>
        </authorList>
    </citation>
    <scope>NUCLEOTIDE SEQUENCE [LARGE SCALE GENOMIC DNA]</scope>
</reference>
<dbReference type="GO" id="GO:0005777">
    <property type="term" value="C:peroxisome"/>
    <property type="evidence" value="ECO:0007669"/>
    <property type="project" value="TreeGrafter"/>
</dbReference>
<gene>
    <name evidence="7" type="primary">wat</name>
    <name evidence="7" type="ORF">EVAR_57579_1</name>
</gene>
<comment type="similarity">
    <text evidence="1 4">Belongs to the fatty acyl-CoA reductase family.</text>
</comment>
<keyword evidence="4" id="KW-0812">Transmembrane</keyword>
<feature type="domain" description="Fatty acyl-CoA reductase C-terminal" evidence="5">
    <location>
        <begin position="130"/>
        <end position="222"/>
    </location>
</feature>
<feature type="transmembrane region" description="Helical" evidence="4">
    <location>
        <begin position="121"/>
        <end position="146"/>
    </location>
</feature>
<keyword evidence="3 4" id="KW-0443">Lipid metabolism</keyword>
<evidence type="ECO:0000256" key="4">
    <source>
        <dbReference type="RuleBase" id="RU363097"/>
    </source>
</evidence>
<comment type="catalytic activity">
    <reaction evidence="4">
        <text>a long-chain fatty acyl-CoA + 2 NADPH + 2 H(+) = a long-chain primary fatty alcohol + 2 NADP(+) + CoA</text>
        <dbReference type="Rhea" id="RHEA:52716"/>
        <dbReference type="ChEBI" id="CHEBI:15378"/>
        <dbReference type="ChEBI" id="CHEBI:57287"/>
        <dbReference type="ChEBI" id="CHEBI:57783"/>
        <dbReference type="ChEBI" id="CHEBI:58349"/>
        <dbReference type="ChEBI" id="CHEBI:77396"/>
        <dbReference type="ChEBI" id="CHEBI:83139"/>
        <dbReference type="EC" id="1.2.1.84"/>
    </reaction>
</comment>
<dbReference type="Pfam" id="PF03015">
    <property type="entry name" value="Sterile"/>
    <property type="match status" value="1"/>
</dbReference>
<keyword evidence="4" id="KW-1133">Transmembrane helix</keyword>
<dbReference type="Proteomes" id="UP000299102">
    <property type="component" value="Unassembled WGS sequence"/>
</dbReference>
<dbReference type="InterPro" id="IPR026055">
    <property type="entry name" value="FAR"/>
</dbReference>
<dbReference type="InterPro" id="IPR033640">
    <property type="entry name" value="FAR_C"/>
</dbReference>
<dbReference type="PANTHER" id="PTHR11011">
    <property type="entry name" value="MALE STERILITY PROTEIN 2-RELATED"/>
    <property type="match status" value="1"/>
</dbReference>
<feature type="transmembrane region" description="Helical" evidence="4">
    <location>
        <begin position="242"/>
        <end position="263"/>
    </location>
</feature>
<dbReference type="OrthoDB" id="429813at2759"/>
<keyword evidence="4" id="KW-0521">NADP</keyword>
<comment type="function">
    <text evidence="4">Catalyzes the reduction of fatty acyl-CoA to fatty alcohols.</text>
</comment>
<evidence type="ECO:0000313" key="7">
    <source>
        <dbReference type="EMBL" id="GBP83317.1"/>
    </source>
</evidence>
<keyword evidence="2 4" id="KW-0444">Lipid biosynthesis</keyword>
<keyword evidence="4" id="KW-0560">Oxidoreductase</keyword>